<protein>
    <submittedName>
        <fullName evidence="4">Fumarylacetoacetate hydrolase domain-containing protein 2</fullName>
    </submittedName>
</protein>
<accession>A0A0A2V5W5</accession>
<comment type="similarity">
    <text evidence="1">Belongs to the FAH family.</text>
</comment>
<dbReference type="OrthoDB" id="411064at2759"/>
<dbReference type="GO" id="GO:0006107">
    <property type="term" value="P:oxaloacetate metabolic process"/>
    <property type="evidence" value="ECO:0007669"/>
    <property type="project" value="UniProtKB-ARBA"/>
</dbReference>
<name>A0A0A2V5W5_BEABA</name>
<gene>
    <name evidence="4" type="ORF">BBAD15_g11584</name>
</gene>
<evidence type="ECO:0000256" key="1">
    <source>
        <dbReference type="ARBA" id="ARBA00010211"/>
    </source>
</evidence>
<dbReference type="Pfam" id="PF01557">
    <property type="entry name" value="FAA_hydrolase"/>
    <property type="match status" value="1"/>
</dbReference>
<keyword evidence="2" id="KW-0479">Metal-binding</keyword>
<dbReference type="SUPFAM" id="SSF56529">
    <property type="entry name" value="FAH"/>
    <property type="match status" value="1"/>
</dbReference>
<evidence type="ECO:0000259" key="3">
    <source>
        <dbReference type="Pfam" id="PF01557"/>
    </source>
</evidence>
<dbReference type="HOGENOM" id="CLU_028458_2_1_1"/>
<dbReference type="GO" id="GO:0018773">
    <property type="term" value="F:acetylpyruvate hydrolase activity"/>
    <property type="evidence" value="ECO:0007669"/>
    <property type="project" value="TreeGrafter"/>
</dbReference>
<evidence type="ECO:0000313" key="4">
    <source>
        <dbReference type="EMBL" id="KGQ03176.1"/>
    </source>
</evidence>
<dbReference type="GO" id="GO:0046872">
    <property type="term" value="F:metal ion binding"/>
    <property type="evidence" value="ECO:0007669"/>
    <property type="project" value="UniProtKB-KW"/>
</dbReference>
<dbReference type="Proteomes" id="UP000030106">
    <property type="component" value="Unassembled WGS sequence"/>
</dbReference>
<keyword evidence="4" id="KW-0378">Hydrolase</keyword>
<dbReference type="STRING" id="1245745.A0A0A2V5W5"/>
<dbReference type="eggNOG" id="KOG1535">
    <property type="taxonomic scope" value="Eukaryota"/>
</dbReference>
<dbReference type="Gene3D" id="3.90.850.10">
    <property type="entry name" value="Fumarylacetoacetase-like, C-terminal domain"/>
    <property type="match status" value="1"/>
</dbReference>
<dbReference type="AlphaFoldDB" id="A0A0A2V5W5"/>
<dbReference type="FunFam" id="3.90.850.10:FF:000002">
    <property type="entry name" value="2-hydroxyhepta-2,4-diene-1,7-dioate isomerase"/>
    <property type="match status" value="1"/>
</dbReference>
<dbReference type="InterPro" id="IPR011234">
    <property type="entry name" value="Fumarylacetoacetase-like_C"/>
</dbReference>
<dbReference type="InterPro" id="IPR036663">
    <property type="entry name" value="Fumarylacetoacetase_C_sf"/>
</dbReference>
<feature type="domain" description="Fumarylacetoacetase-like C-terminal" evidence="3">
    <location>
        <begin position="71"/>
        <end position="278"/>
    </location>
</feature>
<comment type="caution">
    <text evidence="4">The sequence shown here is derived from an EMBL/GenBank/DDBJ whole genome shotgun (WGS) entry which is preliminary data.</text>
</comment>
<evidence type="ECO:0000256" key="2">
    <source>
        <dbReference type="ARBA" id="ARBA00022723"/>
    </source>
</evidence>
<dbReference type="EMBL" id="ANFO01001277">
    <property type="protein sequence ID" value="KGQ03176.1"/>
    <property type="molecule type" value="Genomic_DNA"/>
</dbReference>
<reference evidence="4 5" key="1">
    <citation type="submission" date="2012-10" db="EMBL/GenBank/DDBJ databases">
        <title>Genome sequencing and analysis of entomopathogenic fungi Beauveria bassiana D1-5.</title>
        <authorList>
            <person name="Li Q."/>
            <person name="Wang L."/>
            <person name="Zhang Z."/>
            <person name="Wang Q."/>
            <person name="Ren J."/>
            <person name="Wang M."/>
            <person name="Xu W."/>
            <person name="Wang J."/>
            <person name="Lu Y."/>
            <person name="Du Q."/>
            <person name="Sun Z."/>
        </authorList>
    </citation>
    <scope>NUCLEOTIDE SEQUENCE [LARGE SCALE GENOMIC DNA]</scope>
    <source>
        <strain evidence="4 5">D1-5</strain>
    </source>
</reference>
<evidence type="ECO:0000313" key="5">
    <source>
        <dbReference type="Proteomes" id="UP000030106"/>
    </source>
</evidence>
<organism evidence="4 5">
    <name type="scientific">Beauveria bassiana D1-5</name>
    <dbReference type="NCBI Taxonomy" id="1245745"/>
    <lineage>
        <taxon>Eukaryota</taxon>
        <taxon>Fungi</taxon>
        <taxon>Dikarya</taxon>
        <taxon>Ascomycota</taxon>
        <taxon>Pezizomycotina</taxon>
        <taxon>Sordariomycetes</taxon>
        <taxon>Hypocreomycetidae</taxon>
        <taxon>Hypocreales</taxon>
        <taxon>Cordycipitaceae</taxon>
        <taxon>Beauveria</taxon>
    </lineage>
</organism>
<dbReference type="PANTHER" id="PTHR11820:SF7">
    <property type="entry name" value="ACYLPYRUVASE FAHD1, MITOCHONDRIAL"/>
    <property type="match status" value="1"/>
</dbReference>
<dbReference type="GO" id="GO:0050163">
    <property type="term" value="F:oxaloacetate tautomerase activity"/>
    <property type="evidence" value="ECO:0007669"/>
    <property type="project" value="UniProtKB-ARBA"/>
</dbReference>
<sequence length="283" mass="30584">MKHTFERLVRFEADDGTTEYGDVTDASVVDNLVGATVNILDGNLEHGFFKTTRTATVKKVLSPLPAVHYFVCIGLNYKKHAEEANLSIADNPVIFAKPPDSLAGPDEAIQIHPVAQSQLDYEGELGVIIGRDAKDVSEADALEYVLGYVNSNDVSARNFQMPASVSGGQFSFCKSFDGFAPIGPVIASPRVVPDPQDLALETRVNGERRQASTTADMIWTVRQLISFASQGTTLRKGTLIMTGTPSGVGLFMEPKTFLKDGDVVEISFGGLGTLRNTMTFQSM</sequence>
<proteinExistence type="inferred from homology"/>
<dbReference type="PANTHER" id="PTHR11820">
    <property type="entry name" value="ACYLPYRUVASE"/>
    <property type="match status" value="1"/>
</dbReference>